<evidence type="ECO:0000313" key="2">
    <source>
        <dbReference type="Proteomes" id="UP000006334"/>
    </source>
</evidence>
<evidence type="ECO:0000313" key="1">
    <source>
        <dbReference type="EMBL" id="GAC13000.1"/>
    </source>
</evidence>
<reference evidence="1 2" key="1">
    <citation type="journal article" date="2017" name="Antonie Van Leeuwenhoek">
        <title>Rhizobium rhizosphaerae sp. nov., a novel species isolated from rice rhizosphere.</title>
        <authorList>
            <person name="Zhao J.J."/>
            <person name="Zhang J."/>
            <person name="Zhang R.J."/>
            <person name="Zhang C.W."/>
            <person name="Yin H.Q."/>
            <person name="Zhang X.X."/>
        </authorList>
    </citation>
    <scope>NUCLEOTIDE SEQUENCE [LARGE SCALE GENOMIC DNA]</scope>
    <source>
        <strain evidence="1 2">E3</strain>
    </source>
</reference>
<name>K6YNS5_9ALTE</name>
<protein>
    <submittedName>
        <fullName evidence="1">Uncharacterized protein</fullName>
    </submittedName>
</protein>
<sequence length="48" mass="5361">MLCGANRSALISIGLTLSSLSRTTKMCFINIPLFNMNGRHLKRHLICL</sequence>
<gene>
    <name evidence="1" type="ORF">GLIP_0353</name>
</gene>
<proteinExistence type="predicted"/>
<dbReference type="Proteomes" id="UP000006334">
    <property type="component" value="Unassembled WGS sequence"/>
</dbReference>
<accession>K6YNS5</accession>
<organism evidence="1 2">
    <name type="scientific">Aliiglaciecola lipolytica E3</name>
    <dbReference type="NCBI Taxonomy" id="1127673"/>
    <lineage>
        <taxon>Bacteria</taxon>
        <taxon>Pseudomonadati</taxon>
        <taxon>Pseudomonadota</taxon>
        <taxon>Gammaproteobacteria</taxon>
        <taxon>Alteromonadales</taxon>
        <taxon>Alteromonadaceae</taxon>
        <taxon>Aliiglaciecola</taxon>
    </lineage>
</organism>
<keyword evidence="2" id="KW-1185">Reference proteome</keyword>
<dbReference type="AlphaFoldDB" id="K6YNS5"/>
<comment type="caution">
    <text evidence="1">The sequence shown here is derived from an EMBL/GenBank/DDBJ whole genome shotgun (WGS) entry which is preliminary data.</text>
</comment>
<dbReference type="EMBL" id="BAEN01000014">
    <property type="protein sequence ID" value="GAC13000.1"/>
    <property type="molecule type" value="Genomic_DNA"/>
</dbReference>
<dbReference type="STRING" id="1127673.GLIP_0353"/>